<organism evidence="1 2">
    <name type="scientific">Aspergillus sergii</name>
    <dbReference type="NCBI Taxonomy" id="1034303"/>
    <lineage>
        <taxon>Eukaryota</taxon>
        <taxon>Fungi</taxon>
        <taxon>Dikarya</taxon>
        <taxon>Ascomycota</taxon>
        <taxon>Pezizomycotina</taxon>
        <taxon>Eurotiomycetes</taxon>
        <taxon>Eurotiomycetidae</taxon>
        <taxon>Eurotiales</taxon>
        <taxon>Aspergillaceae</taxon>
        <taxon>Aspergillus</taxon>
        <taxon>Aspergillus subgen. Circumdati</taxon>
    </lineage>
</organism>
<protein>
    <submittedName>
        <fullName evidence="1">Uncharacterized protein</fullName>
    </submittedName>
</protein>
<gene>
    <name evidence="1" type="ORF">BDV39DRAFT_170448</name>
</gene>
<dbReference type="Proteomes" id="UP000325945">
    <property type="component" value="Unassembled WGS sequence"/>
</dbReference>
<proteinExistence type="predicted"/>
<name>A0A5N6XAH1_9EURO</name>
<accession>A0A5N6XAH1</accession>
<dbReference type="AlphaFoldDB" id="A0A5N6XAH1"/>
<evidence type="ECO:0000313" key="2">
    <source>
        <dbReference type="Proteomes" id="UP000325945"/>
    </source>
</evidence>
<sequence length="71" mass="7725">MRAFPTGYCGVLPFLAARLHSIKVTFETGFLFGYDSGIITSTISLPTFQEYFTNPSDTVTGGIVTAFQANH</sequence>
<dbReference type="EMBL" id="ML741774">
    <property type="protein sequence ID" value="KAE8330257.1"/>
    <property type="molecule type" value="Genomic_DNA"/>
</dbReference>
<reference evidence="2" key="1">
    <citation type="submission" date="2019-04" db="EMBL/GenBank/DDBJ databases">
        <title>Friends and foes A comparative genomics studyof 23 Aspergillus species from section Flavi.</title>
        <authorList>
            <consortium name="DOE Joint Genome Institute"/>
            <person name="Kjaerbolling I."/>
            <person name="Vesth T."/>
            <person name="Frisvad J.C."/>
            <person name="Nybo J.L."/>
            <person name="Theobald S."/>
            <person name="Kildgaard S."/>
            <person name="Isbrandt T."/>
            <person name="Kuo A."/>
            <person name="Sato A."/>
            <person name="Lyhne E.K."/>
            <person name="Kogle M.E."/>
            <person name="Wiebenga A."/>
            <person name="Kun R.S."/>
            <person name="Lubbers R.J."/>
            <person name="Makela M.R."/>
            <person name="Barry K."/>
            <person name="Chovatia M."/>
            <person name="Clum A."/>
            <person name="Daum C."/>
            <person name="Haridas S."/>
            <person name="He G."/>
            <person name="LaButti K."/>
            <person name="Lipzen A."/>
            <person name="Mondo S."/>
            <person name="Riley R."/>
            <person name="Salamov A."/>
            <person name="Simmons B.A."/>
            <person name="Magnuson J.K."/>
            <person name="Henrissat B."/>
            <person name="Mortensen U.H."/>
            <person name="Larsen T.O."/>
            <person name="Devries R.P."/>
            <person name="Grigoriev I.V."/>
            <person name="Machida M."/>
            <person name="Baker S.E."/>
            <person name="Andersen M.R."/>
        </authorList>
    </citation>
    <scope>NUCLEOTIDE SEQUENCE [LARGE SCALE GENOMIC DNA]</scope>
    <source>
        <strain evidence="2">CBS 130017</strain>
    </source>
</reference>
<keyword evidence="2" id="KW-1185">Reference proteome</keyword>
<evidence type="ECO:0000313" key="1">
    <source>
        <dbReference type="EMBL" id="KAE8330257.1"/>
    </source>
</evidence>